<evidence type="ECO:0000256" key="8">
    <source>
        <dbReference type="RuleBase" id="RU363032"/>
    </source>
</evidence>
<reference evidence="10 11" key="1">
    <citation type="submission" date="2023-10" db="EMBL/GenBank/DDBJ databases">
        <title>Novel methanotroph of the genus Methylocapsa from a subarctic wetland.</title>
        <authorList>
            <person name="Belova S.E."/>
            <person name="Oshkin I.Y."/>
            <person name="Miroshnikov K."/>
            <person name="Dedysh S.N."/>
        </authorList>
    </citation>
    <scope>NUCLEOTIDE SEQUENCE [LARGE SCALE GENOMIC DNA]</scope>
    <source>
        <strain evidence="10 11">RX1</strain>
    </source>
</reference>
<dbReference type="RefSeq" id="WP_407340347.1">
    <property type="nucleotide sequence ID" value="NZ_CP136862.1"/>
</dbReference>
<keyword evidence="3 8" id="KW-0813">Transport</keyword>
<dbReference type="PROSITE" id="PS50928">
    <property type="entry name" value="ABC_TM1"/>
    <property type="match status" value="1"/>
</dbReference>
<dbReference type="Gene3D" id="1.10.3720.10">
    <property type="entry name" value="MetI-like"/>
    <property type="match status" value="1"/>
</dbReference>
<evidence type="ECO:0000313" key="10">
    <source>
        <dbReference type="EMBL" id="WOJ90760.1"/>
    </source>
</evidence>
<keyword evidence="7 8" id="KW-0472">Membrane</keyword>
<proteinExistence type="inferred from homology"/>
<evidence type="ECO:0000313" key="11">
    <source>
        <dbReference type="Proteomes" id="UP001626536"/>
    </source>
</evidence>
<evidence type="ECO:0000256" key="6">
    <source>
        <dbReference type="ARBA" id="ARBA00022989"/>
    </source>
</evidence>
<accession>A0ABZ0HV30</accession>
<keyword evidence="11" id="KW-1185">Reference proteome</keyword>
<evidence type="ECO:0000259" key="9">
    <source>
        <dbReference type="PROSITE" id="PS50928"/>
    </source>
</evidence>
<feature type="transmembrane region" description="Helical" evidence="8">
    <location>
        <begin position="91"/>
        <end position="110"/>
    </location>
</feature>
<feature type="transmembrane region" description="Helical" evidence="8">
    <location>
        <begin position="216"/>
        <end position="241"/>
    </location>
</feature>
<dbReference type="EMBL" id="CP136862">
    <property type="protein sequence ID" value="WOJ90760.1"/>
    <property type="molecule type" value="Genomic_DNA"/>
</dbReference>
<organism evidence="10 11">
    <name type="scientific">Methylocapsa polymorpha</name>
    <dbReference type="NCBI Taxonomy" id="3080828"/>
    <lineage>
        <taxon>Bacteria</taxon>
        <taxon>Pseudomonadati</taxon>
        <taxon>Pseudomonadota</taxon>
        <taxon>Alphaproteobacteria</taxon>
        <taxon>Hyphomicrobiales</taxon>
        <taxon>Beijerinckiaceae</taxon>
        <taxon>Methylocapsa</taxon>
    </lineage>
</organism>
<sequence length="305" mass="33114">MSKAAPARGKFGRRLVLALPYMWLVLFFLVPFALVLKVSLSQSALGQPPYEPVFDSLDPAEIWAKLSALSISAYAGLIDDSLYLQSYLDSLAIAAAATFLTLLIGYPLALAIARSPARWRPVLLMAAIAPFWTSSLIRVYAWIMILKDEGLINHALIAVGLIKEPLHIFATNWAVLIGIVYSYLPFMILPLYAAIENQDKALIEAAADLGASASGVFWRITFPLSLPGVFAGALMVFIPAVGEFVIPDLLGGSDTLMIGTTLWNDFFANRDWPAAAAAAVALLALLVGPLVFYERLQMRTGTDRP</sequence>
<evidence type="ECO:0000256" key="4">
    <source>
        <dbReference type="ARBA" id="ARBA00022475"/>
    </source>
</evidence>
<name>A0ABZ0HV30_9HYPH</name>
<evidence type="ECO:0000256" key="3">
    <source>
        <dbReference type="ARBA" id="ARBA00022448"/>
    </source>
</evidence>
<feature type="transmembrane region" description="Helical" evidence="8">
    <location>
        <begin position="173"/>
        <end position="195"/>
    </location>
</feature>
<dbReference type="PANTHER" id="PTHR42929:SF3">
    <property type="entry name" value="PUTRESCINE TRANSPORT SYSTEM PERMEASE PROTEIN POTH"/>
    <property type="match status" value="1"/>
</dbReference>
<evidence type="ECO:0000256" key="1">
    <source>
        <dbReference type="ARBA" id="ARBA00004651"/>
    </source>
</evidence>
<evidence type="ECO:0000256" key="5">
    <source>
        <dbReference type="ARBA" id="ARBA00022692"/>
    </source>
</evidence>
<dbReference type="Proteomes" id="UP001626536">
    <property type="component" value="Chromosome"/>
</dbReference>
<evidence type="ECO:0000256" key="2">
    <source>
        <dbReference type="ARBA" id="ARBA00007069"/>
    </source>
</evidence>
<feature type="transmembrane region" description="Helical" evidence="8">
    <location>
        <begin position="272"/>
        <end position="293"/>
    </location>
</feature>
<comment type="similarity">
    <text evidence="2">Belongs to the binding-protein-dependent transport system permease family. CysTW subfamily.</text>
</comment>
<protein>
    <submittedName>
        <fullName evidence="10">ABC transporter permease subunit</fullName>
    </submittedName>
</protein>
<dbReference type="Pfam" id="PF00528">
    <property type="entry name" value="BPD_transp_1"/>
    <property type="match status" value="1"/>
</dbReference>
<feature type="transmembrane region" description="Helical" evidence="8">
    <location>
        <begin position="21"/>
        <end position="40"/>
    </location>
</feature>
<comment type="subcellular location">
    <subcellularLocation>
        <location evidence="1 8">Cell membrane</location>
        <topology evidence="1 8">Multi-pass membrane protein</topology>
    </subcellularLocation>
</comment>
<dbReference type="InterPro" id="IPR035906">
    <property type="entry name" value="MetI-like_sf"/>
</dbReference>
<dbReference type="PANTHER" id="PTHR42929">
    <property type="entry name" value="INNER MEMBRANE ABC TRANSPORTER PERMEASE PROTEIN YDCU-RELATED-RELATED"/>
    <property type="match status" value="1"/>
</dbReference>
<keyword evidence="6 8" id="KW-1133">Transmembrane helix</keyword>
<gene>
    <name evidence="10" type="ORF">RZS28_05585</name>
</gene>
<keyword evidence="5 8" id="KW-0812">Transmembrane</keyword>
<feature type="domain" description="ABC transmembrane type-1" evidence="9">
    <location>
        <begin position="87"/>
        <end position="293"/>
    </location>
</feature>
<dbReference type="InterPro" id="IPR000515">
    <property type="entry name" value="MetI-like"/>
</dbReference>
<dbReference type="CDD" id="cd06261">
    <property type="entry name" value="TM_PBP2"/>
    <property type="match status" value="1"/>
</dbReference>
<keyword evidence="4" id="KW-1003">Cell membrane</keyword>
<evidence type="ECO:0000256" key="7">
    <source>
        <dbReference type="ARBA" id="ARBA00023136"/>
    </source>
</evidence>
<dbReference type="SUPFAM" id="SSF161098">
    <property type="entry name" value="MetI-like"/>
    <property type="match status" value="1"/>
</dbReference>
<feature type="transmembrane region" description="Helical" evidence="8">
    <location>
        <begin position="122"/>
        <end position="143"/>
    </location>
</feature>